<dbReference type="PANTHER" id="PTHR31344:SF15">
    <property type="entry name" value="EEIG1_EHBP1 PROTEIN AMINO-TERMINAL DOMAIN PROTEIN"/>
    <property type="match status" value="1"/>
</dbReference>
<dbReference type="GO" id="GO:0005643">
    <property type="term" value="C:nuclear pore"/>
    <property type="evidence" value="ECO:0007669"/>
    <property type="project" value="InterPro"/>
</dbReference>
<dbReference type="EMBL" id="AUSU01003192">
    <property type="protein sequence ID" value="EPS67291.1"/>
    <property type="molecule type" value="Genomic_DNA"/>
</dbReference>
<accession>S8CQX7</accession>
<evidence type="ECO:0000313" key="4">
    <source>
        <dbReference type="Proteomes" id="UP000015453"/>
    </source>
</evidence>
<name>S8CQX7_9LAMI</name>
<evidence type="ECO:0000259" key="2">
    <source>
        <dbReference type="PROSITE" id="PS51840"/>
    </source>
</evidence>
<evidence type="ECO:0000313" key="3">
    <source>
        <dbReference type="EMBL" id="EPS67291.1"/>
    </source>
</evidence>
<feature type="compositionally biased region" description="Low complexity" evidence="1">
    <location>
        <begin position="197"/>
        <end position="215"/>
    </location>
</feature>
<dbReference type="InterPro" id="IPR019448">
    <property type="entry name" value="NT-C2"/>
</dbReference>
<organism evidence="3 4">
    <name type="scientific">Genlisea aurea</name>
    <dbReference type="NCBI Taxonomy" id="192259"/>
    <lineage>
        <taxon>Eukaryota</taxon>
        <taxon>Viridiplantae</taxon>
        <taxon>Streptophyta</taxon>
        <taxon>Embryophyta</taxon>
        <taxon>Tracheophyta</taxon>
        <taxon>Spermatophyta</taxon>
        <taxon>Magnoliopsida</taxon>
        <taxon>eudicotyledons</taxon>
        <taxon>Gunneridae</taxon>
        <taxon>Pentapetalae</taxon>
        <taxon>asterids</taxon>
        <taxon>lamiids</taxon>
        <taxon>Lamiales</taxon>
        <taxon>Lentibulariaceae</taxon>
        <taxon>Genlisea</taxon>
    </lineage>
</organism>
<comment type="caution">
    <text evidence="3">The sequence shown here is derived from an EMBL/GenBank/DDBJ whole genome shotgun (WGS) entry which is preliminary data.</text>
</comment>
<reference evidence="3 4" key="1">
    <citation type="journal article" date="2013" name="BMC Genomics">
        <title>The miniature genome of a carnivorous plant Genlisea aurea contains a low number of genes and short non-coding sequences.</title>
        <authorList>
            <person name="Leushkin E.V."/>
            <person name="Sutormin R.A."/>
            <person name="Nabieva E.R."/>
            <person name="Penin A.A."/>
            <person name="Kondrashov A.S."/>
            <person name="Logacheva M.D."/>
        </authorList>
    </citation>
    <scope>NUCLEOTIDE SEQUENCE [LARGE SCALE GENOMIC DNA]</scope>
</reference>
<feature type="non-terminal residue" evidence="3">
    <location>
        <position position="858"/>
    </location>
</feature>
<dbReference type="OrthoDB" id="20172at2759"/>
<gene>
    <name evidence="3" type="ORF">M569_07484</name>
</gene>
<keyword evidence="4" id="KW-1185">Reference proteome</keyword>
<dbReference type="AlphaFoldDB" id="S8CQX7"/>
<feature type="region of interest" description="Disordered" evidence="1">
    <location>
        <begin position="189"/>
        <end position="217"/>
    </location>
</feature>
<dbReference type="Proteomes" id="UP000015453">
    <property type="component" value="Unassembled WGS sequence"/>
</dbReference>
<sequence length="858" mass="95648">VLIMKTKTGKATPVQLEYIIHIQQIKPWPPSQSLRSIRNVLILWDHGDKISGSTAQVVPSLGTGSGIGDGRIEFNESFKLQVTLTRDMTIKGSRSGEHFLKNYIEFNLYEPRREKALLLGNAVLDLAEYGKVRQNLSITVPINCKRTYRNTVQPLLFIMIQPTRRSMSSLSKNSMVTEEYGDEAEVNSFTTDDDVSSHSSLAVGSSAVGSNDSSSPQNRNVSCYDHLLFLSSCVVVLLNLNELNFTLFISQNETARSNSSDKRLKDIHVSNKLDTQSNEAQIAESDMHSRAFSSHSQRIAFLSTDSSTMEEIGKQHNVVQSNLVSSGKDEKVQSIPNEILSNGRCSVNTEHKDSKSFDKEKDRRIHHLMRRLQMLEAELQGSAVLEASVYSVVAEHGSSMNKVHAPARRLLRFYLHAGKLNTESTRASAARSVVSGLVLVAKACASDVPRLTFWLSNCIVLRVIVSMSTVDSKFPDDFLVQMEKKQSESFPRKNAAAGHRIVDDMYDWSTTSTFAAALEKVETWIFSRIIESLWWQTFTPHMQSGAAREIHTSMDSETSRSFSMKSKSTQLQQLNSSVELWKRAFKDAFRRICPIRAEGHDCGCLPVLSKLIMEQLISRLDVAMFNAILRESSDEMPTDPVADPISDPKVLPIPAGEASFGAGAQLKTAIGSWSRWLTDLFGIDDDDDEIPRNAAADDDDSDVASSLKSFYLLNSLSDLMMLPKDMLLSQTVRKEVCPAFGPPLIRRILNSFVPDEFCPDPIPGVVIEALHSEEDYFNVEEDEISQLPCGATGIVYRPPSTSAVEGSCFATVVKKSQTSEDELDELTSPLNSIVGSQHHHHHQNRGVRHRLLREVWMN</sequence>
<dbReference type="PANTHER" id="PTHR31344">
    <property type="entry name" value="NUCLEAR PORE COMPLEX PROTEIN NUP205"/>
    <property type="match status" value="1"/>
</dbReference>
<evidence type="ECO:0000256" key="1">
    <source>
        <dbReference type="SAM" id="MobiDB-lite"/>
    </source>
</evidence>
<dbReference type="PROSITE" id="PS51840">
    <property type="entry name" value="C2_NT"/>
    <property type="match status" value="1"/>
</dbReference>
<dbReference type="Pfam" id="PF10358">
    <property type="entry name" value="NT-C2"/>
    <property type="match status" value="1"/>
</dbReference>
<feature type="domain" description="C2 NT-type" evidence="2">
    <location>
        <begin position="6"/>
        <end position="164"/>
    </location>
</feature>
<protein>
    <recommendedName>
        <fullName evidence="2">C2 NT-type domain-containing protein</fullName>
    </recommendedName>
</protein>
<proteinExistence type="predicted"/>
<dbReference type="InterPro" id="IPR021827">
    <property type="entry name" value="Nup186/Nup192/Nup205"/>
</dbReference>
<feature type="non-terminal residue" evidence="3">
    <location>
        <position position="1"/>
    </location>
</feature>